<organism evidence="1 2">
    <name type="scientific">Xanthomonas sacchari</name>
    <dbReference type="NCBI Taxonomy" id="56458"/>
    <lineage>
        <taxon>Bacteria</taxon>
        <taxon>Pseudomonadati</taxon>
        <taxon>Pseudomonadota</taxon>
        <taxon>Gammaproteobacteria</taxon>
        <taxon>Lysobacterales</taxon>
        <taxon>Lysobacteraceae</taxon>
        <taxon>Xanthomonas</taxon>
    </lineage>
</organism>
<comment type="caution">
    <text evidence="1">The sequence shown here is derived from an EMBL/GenBank/DDBJ whole genome shotgun (WGS) entry which is preliminary data.</text>
</comment>
<reference evidence="1 2" key="1">
    <citation type="submission" date="2022-06" db="EMBL/GenBank/DDBJ databases">
        <title>Dynamics of rice microbiomes reveals core vertical transmitted seed endophytes.</title>
        <authorList>
            <person name="Liao K."/>
            <person name="Zhang X."/>
        </authorList>
    </citation>
    <scope>NUCLEOTIDE SEQUENCE [LARGE SCALE GENOMIC DNA]</scope>
    <source>
        <strain evidence="1 2">YT10-10-1</strain>
    </source>
</reference>
<evidence type="ECO:0000313" key="1">
    <source>
        <dbReference type="EMBL" id="MCW0398763.1"/>
    </source>
</evidence>
<name>A0ABT3DTD3_9XANT</name>
<proteinExistence type="predicted"/>
<evidence type="ECO:0000313" key="2">
    <source>
        <dbReference type="Proteomes" id="UP001320843"/>
    </source>
</evidence>
<keyword evidence="2" id="KW-1185">Reference proteome</keyword>
<evidence type="ECO:0008006" key="3">
    <source>
        <dbReference type="Google" id="ProtNLM"/>
    </source>
</evidence>
<dbReference type="InterPro" id="IPR011231">
    <property type="entry name" value="Phage_VT1-Sakai_H0018"/>
</dbReference>
<sequence length="119" mass="11589">MNNEHSIADTITVPAPAGGADSGIPFIYGTLLAIPVTDAAAGADVAVKIERAFVLPKLTSAVIAGGAKLHWDVSAGQFIVAAPANGDLLNCAVAIAAAGNGTTTVVAKLTPGVGSVQAA</sequence>
<accession>A0ABT3DTD3</accession>
<dbReference type="Proteomes" id="UP001320843">
    <property type="component" value="Unassembled WGS sequence"/>
</dbReference>
<dbReference type="EMBL" id="JANFWR010000007">
    <property type="protein sequence ID" value="MCW0398763.1"/>
    <property type="molecule type" value="Genomic_DNA"/>
</dbReference>
<protein>
    <recommendedName>
        <fullName evidence="3">DUF2190 family protein</fullName>
    </recommendedName>
</protein>
<gene>
    <name evidence="1" type="ORF">NB700_001319</name>
</gene>
<dbReference type="Pfam" id="PF09956">
    <property type="entry name" value="Phage_cement_2"/>
    <property type="match status" value="1"/>
</dbReference>
<dbReference type="RefSeq" id="WP_267082253.1">
    <property type="nucleotide sequence ID" value="NZ_CP099530.1"/>
</dbReference>